<keyword evidence="1" id="KW-0812">Transmembrane</keyword>
<evidence type="ECO:0000313" key="4">
    <source>
        <dbReference type="EMBL" id="MTS52581.1"/>
    </source>
</evidence>
<evidence type="ECO:0000313" key="6">
    <source>
        <dbReference type="Proteomes" id="UP000449193"/>
    </source>
</evidence>
<name>A0A6I2U6X7_9FIRM</name>
<sequence>MRVWAARAVYGLALGGAVLFYCFYFGQLAWYVLMLAVCLPLFSLVVSLPAMLTAGIVLHAPAAVEREKTCVLQVYMLGWMPAARMEVRISVEDRTHPGQDCARWLHLRGEAPAEWELDTAHCAALRCSVRRAWVYDYLGLFRLPVRRPGAVIVTVRPRPVALSPEPPLPGAVSGGPMKPRVGAYAEEHELRPYRPGDPMRTVHWKLTAKTGEMIVREALVPCRARALLLVERRGGPDALDRVLEHLCWLSARLTQQGVSHTVLWPGENGVVHTALVDEAGQLDALLYRLLAEPADGADGWAPGWAPPQAEWSYTLRAEKEAADDAG</sequence>
<evidence type="ECO:0000259" key="2">
    <source>
        <dbReference type="Pfam" id="PF01882"/>
    </source>
</evidence>
<dbReference type="GeneID" id="42856008"/>
<feature type="domain" description="DUF58" evidence="2">
    <location>
        <begin position="189"/>
        <end position="231"/>
    </location>
</feature>
<gene>
    <name evidence="3" type="ORF">FYJ76_16730</name>
    <name evidence="4" type="ORF">GMD52_13705</name>
</gene>
<dbReference type="EMBL" id="WMZR01000020">
    <property type="protein sequence ID" value="MTS52581.1"/>
    <property type="molecule type" value="Genomic_DNA"/>
</dbReference>
<feature type="transmembrane region" description="Helical" evidence="1">
    <location>
        <begin position="7"/>
        <end position="26"/>
    </location>
</feature>
<dbReference type="PANTHER" id="PTHR34351:SF1">
    <property type="entry name" value="SLR1927 PROTEIN"/>
    <property type="match status" value="1"/>
</dbReference>
<reference evidence="4 6" key="1">
    <citation type="journal article" date="2019" name="Nat. Med.">
        <title>A library of human gut bacterial isolates paired with longitudinal multiomics data enables mechanistic microbiome research.</title>
        <authorList>
            <person name="Poyet M."/>
            <person name="Groussin M."/>
            <person name="Gibbons S.M."/>
            <person name="Avila-Pacheco J."/>
            <person name="Jiang X."/>
            <person name="Kearney S.M."/>
            <person name="Perrotta A.R."/>
            <person name="Berdy B."/>
            <person name="Zhao S."/>
            <person name="Lieberman T.D."/>
            <person name="Swanson P.K."/>
            <person name="Smith M."/>
            <person name="Roesemann S."/>
            <person name="Alexander J.E."/>
            <person name="Rich S.A."/>
            <person name="Livny J."/>
            <person name="Vlamakis H."/>
            <person name="Clish C."/>
            <person name="Bullock K."/>
            <person name="Deik A."/>
            <person name="Scott J."/>
            <person name="Pierce K.A."/>
            <person name="Xavier R.J."/>
            <person name="Alm E.J."/>
        </authorList>
    </citation>
    <scope>NUCLEOTIDE SEQUENCE [LARGE SCALE GENOMIC DNA]</scope>
    <source>
        <strain evidence="4 6">BIOML-A7</strain>
    </source>
</reference>
<reference evidence="3 5" key="2">
    <citation type="submission" date="2019-08" db="EMBL/GenBank/DDBJ databases">
        <title>In-depth cultivation of the pig gut microbiome towards novel bacterial diversity and tailored functional studies.</title>
        <authorList>
            <person name="Wylensek D."/>
            <person name="Hitch T.C.A."/>
            <person name="Clavel T."/>
        </authorList>
    </citation>
    <scope>NUCLEOTIDE SEQUENCE [LARGE SCALE GENOMIC DNA]</scope>
    <source>
        <strain evidence="3 5">WCA3-601-WT-6J</strain>
    </source>
</reference>
<feature type="transmembrane region" description="Helical" evidence="1">
    <location>
        <begin position="32"/>
        <end position="58"/>
    </location>
</feature>
<evidence type="ECO:0000313" key="3">
    <source>
        <dbReference type="EMBL" id="MST93557.1"/>
    </source>
</evidence>
<dbReference type="AlphaFoldDB" id="A0A6I2U6X7"/>
<accession>A0A6I2U6X7</accession>
<keyword evidence="1" id="KW-1133">Transmembrane helix</keyword>
<dbReference type="Proteomes" id="UP000431913">
    <property type="component" value="Unassembled WGS sequence"/>
</dbReference>
<dbReference type="InterPro" id="IPR002881">
    <property type="entry name" value="DUF58"/>
</dbReference>
<dbReference type="EMBL" id="VUNJ01000034">
    <property type="protein sequence ID" value="MST93557.1"/>
    <property type="molecule type" value="Genomic_DNA"/>
</dbReference>
<dbReference type="RefSeq" id="WP_082052124.1">
    <property type="nucleotide sequence ID" value="NZ_CAQJQL010000056.1"/>
</dbReference>
<dbReference type="Proteomes" id="UP000449193">
    <property type="component" value="Unassembled WGS sequence"/>
</dbReference>
<dbReference type="Pfam" id="PF01882">
    <property type="entry name" value="DUF58"/>
    <property type="match status" value="1"/>
</dbReference>
<dbReference type="PANTHER" id="PTHR34351">
    <property type="entry name" value="SLR1927 PROTEIN-RELATED"/>
    <property type="match status" value="1"/>
</dbReference>
<protein>
    <submittedName>
        <fullName evidence="3">DUF58 domain-containing protein</fullName>
    </submittedName>
</protein>
<evidence type="ECO:0000256" key="1">
    <source>
        <dbReference type="SAM" id="Phobius"/>
    </source>
</evidence>
<keyword evidence="1" id="KW-0472">Membrane</keyword>
<comment type="caution">
    <text evidence="3">The sequence shown here is derived from an EMBL/GenBank/DDBJ whole genome shotgun (WGS) entry which is preliminary data.</text>
</comment>
<proteinExistence type="predicted"/>
<organism evidence="3 5">
    <name type="scientific">Ruthenibacterium lactatiformans</name>
    <dbReference type="NCBI Taxonomy" id="1550024"/>
    <lineage>
        <taxon>Bacteria</taxon>
        <taxon>Bacillati</taxon>
        <taxon>Bacillota</taxon>
        <taxon>Clostridia</taxon>
        <taxon>Eubacteriales</taxon>
        <taxon>Oscillospiraceae</taxon>
        <taxon>Ruthenibacterium</taxon>
    </lineage>
</organism>
<evidence type="ECO:0000313" key="5">
    <source>
        <dbReference type="Proteomes" id="UP000431913"/>
    </source>
</evidence>